<keyword evidence="2" id="KW-1185">Reference proteome</keyword>
<evidence type="ECO:0000313" key="1">
    <source>
        <dbReference type="EMBL" id="CAK5024602.1"/>
    </source>
</evidence>
<accession>A0ACB0XZ25</accession>
<sequence length="220" mass="26780">MKLISILIIIILNAILWNLIDSVKNNKDKNKLTHVEETSKDLANDTMFNDRVESSADPQIQKYKEVLKIKSKITKETTIGIEEKKLKKNENMKSNWENKKEKKRERDRKYYQKNKEKKRERDRKYRQNNKEKRREIDRKYYQNNKEKKREWDRKTVKKGKIKRQIYKVFILIMGKLLLLIHRMSILEIKVNCQSFTKIAFSMTKKIFLIKRKDNVTKTKL</sequence>
<gene>
    <name evidence="1" type="ORF">MENTE1834_LOCUS5547</name>
</gene>
<comment type="caution">
    <text evidence="1">The sequence shown here is derived from an EMBL/GenBank/DDBJ whole genome shotgun (WGS) entry which is preliminary data.</text>
</comment>
<organism evidence="1 2">
    <name type="scientific">Meloidogyne enterolobii</name>
    <name type="common">Root-knot nematode worm</name>
    <name type="synonym">Meloidogyne mayaguensis</name>
    <dbReference type="NCBI Taxonomy" id="390850"/>
    <lineage>
        <taxon>Eukaryota</taxon>
        <taxon>Metazoa</taxon>
        <taxon>Ecdysozoa</taxon>
        <taxon>Nematoda</taxon>
        <taxon>Chromadorea</taxon>
        <taxon>Rhabditida</taxon>
        <taxon>Tylenchina</taxon>
        <taxon>Tylenchomorpha</taxon>
        <taxon>Tylenchoidea</taxon>
        <taxon>Meloidogynidae</taxon>
        <taxon>Meloidogyninae</taxon>
        <taxon>Meloidogyne</taxon>
    </lineage>
</organism>
<reference evidence="1" key="1">
    <citation type="submission" date="2023-11" db="EMBL/GenBank/DDBJ databases">
        <authorList>
            <person name="Poullet M."/>
        </authorList>
    </citation>
    <scope>NUCLEOTIDE SEQUENCE</scope>
    <source>
        <strain evidence="1">E1834</strain>
    </source>
</reference>
<dbReference type="EMBL" id="CAVMJV010000004">
    <property type="protein sequence ID" value="CAK5024602.1"/>
    <property type="molecule type" value="Genomic_DNA"/>
</dbReference>
<protein>
    <submittedName>
        <fullName evidence="1">Uncharacterized protein</fullName>
    </submittedName>
</protein>
<dbReference type="Proteomes" id="UP001497535">
    <property type="component" value="Unassembled WGS sequence"/>
</dbReference>
<evidence type="ECO:0000313" key="2">
    <source>
        <dbReference type="Proteomes" id="UP001497535"/>
    </source>
</evidence>
<proteinExistence type="predicted"/>
<name>A0ACB0XZ25_MELEN</name>